<dbReference type="InterPro" id="IPR011767">
    <property type="entry name" value="GLR_AS"/>
</dbReference>
<keyword evidence="7" id="KW-0676">Redox-active center</keyword>
<keyword evidence="6" id="KW-1015">Disulfide bond</keyword>
<comment type="caution">
    <text evidence="9">The sequence shown here is derived from an EMBL/GenBank/DDBJ whole genome shotgun (WGS) entry which is preliminary data.</text>
</comment>
<dbReference type="PROSITE" id="PS51354">
    <property type="entry name" value="GLUTAREDOXIN_2"/>
    <property type="match status" value="1"/>
</dbReference>
<evidence type="ECO:0000259" key="8">
    <source>
        <dbReference type="Pfam" id="PF00462"/>
    </source>
</evidence>
<evidence type="ECO:0000256" key="2">
    <source>
        <dbReference type="ARBA" id="ARBA00007787"/>
    </source>
</evidence>
<comment type="similarity">
    <text evidence="2">Belongs to the glutaredoxin family.</text>
</comment>
<dbReference type="CDD" id="cd03419">
    <property type="entry name" value="GRX_GRXh_1_2_like"/>
    <property type="match status" value="1"/>
</dbReference>
<dbReference type="PROSITE" id="PS00195">
    <property type="entry name" value="GLUTAREDOXIN_1"/>
    <property type="match status" value="1"/>
</dbReference>
<dbReference type="InterPro" id="IPR002109">
    <property type="entry name" value="Glutaredoxin"/>
</dbReference>
<evidence type="ECO:0000313" key="9">
    <source>
        <dbReference type="EMBL" id="TNM88557.1"/>
    </source>
</evidence>
<sequence length="106" mass="11630">MAQQFVQTKITGGKVVVFLKPTCPYCVMAQRVLSQYKLKPGYVEYADISGHPDMDKIQDYFMELTGARTVPRVFIGGKCVGGGSDVADLHESGELKNMLRSIGALQ</sequence>
<keyword evidence="5" id="KW-0249">Electron transport</keyword>
<evidence type="ECO:0000256" key="5">
    <source>
        <dbReference type="ARBA" id="ARBA00022982"/>
    </source>
</evidence>
<evidence type="ECO:0000256" key="3">
    <source>
        <dbReference type="ARBA" id="ARBA00013662"/>
    </source>
</evidence>
<dbReference type="Pfam" id="PF00462">
    <property type="entry name" value="Glutaredoxin"/>
    <property type="match status" value="1"/>
</dbReference>
<dbReference type="InterPro" id="IPR047185">
    <property type="entry name" value="GLRX1"/>
</dbReference>
<dbReference type="GO" id="GO:0015038">
    <property type="term" value="F:glutathione disulfide oxidoreductase activity"/>
    <property type="evidence" value="ECO:0007669"/>
    <property type="project" value="TreeGrafter"/>
</dbReference>
<dbReference type="SUPFAM" id="SSF52833">
    <property type="entry name" value="Thioredoxin-like"/>
    <property type="match status" value="1"/>
</dbReference>
<organism evidence="9 10">
    <name type="scientific">Takifugu bimaculatus</name>
    <dbReference type="NCBI Taxonomy" id="433685"/>
    <lineage>
        <taxon>Eukaryota</taxon>
        <taxon>Metazoa</taxon>
        <taxon>Chordata</taxon>
        <taxon>Craniata</taxon>
        <taxon>Vertebrata</taxon>
        <taxon>Euteleostomi</taxon>
        <taxon>Actinopterygii</taxon>
        <taxon>Neopterygii</taxon>
        <taxon>Teleostei</taxon>
        <taxon>Neoteleostei</taxon>
        <taxon>Acanthomorphata</taxon>
        <taxon>Eupercaria</taxon>
        <taxon>Tetraodontiformes</taxon>
        <taxon>Tetradontoidea</taxon>
        <taxon>Tetraodontidae</taxon>
        <taxon>Takifugu</taxon>
    </lineage>
</organism>
<keyword evidence="4" id="KW-0813">Transport</keyword>
<dbReference type="AlphaFoldDB" id="A0A4Z2B974"/>
<reference evidence="9 10" key="1">
    <citation type="submission" date="2019-04" db="EMBL/GenBank/DDBJ databases">
        <title>The sequence and de novo assembly of Takifugu bimaculatus genome using PacBio and Hi-C technologies.</title>
        <authorList>
            <person name="Xu P."/>
            <person name="Liu B."/>
            <person name="Zhou Z."/>
        </authorList>
    </citation>
    <scope>NUCLEOTIDE SEQUENCE [LARGE SCALE GENOMIC DNA]</scope>
    <source>
        <strain evidence="9">TB-2018</strain>
        <tissue evidence="9">Muscle</tissue>
    </source>
</reference>
<dbReference type="GO" id="GO:0005739">
    <property type="term" value="C:mitochondrion"/>
    <property type="evidence" value="ECO:0007669"/>
    <property type="project" value="TreeGrafter"/>
</dbReference>
<evidence type="ECO:0000313" key="10">
    <source>
        <dbReference type="Proteomes" id="UP000516260"/>
    </source>
</evidence>
<proteinExistence type="inferred from homology"/>
<dbReference type="Gene3D" id="3.40.30.10">
    <property type="entry name" value="Glutaredoxin"/>
    <property type="match status" value="1"/>
</dbReference>
<dbReference type="PRINTS" id="PR00160">
    <property type="entry name" value="GLUTAREDOXIN"/>
</dbReference>
<dbReference type="InterPro" id="IPR011899">
    <property type="entry name" value="Glutaredoxin_euk/vir"/>
</dbReference>
<dbReference type="PANTHER" id="PTHR46185">
    <property type="entry name" value="GLUTAREDOXIN-1"/>
    <property type="match status" value="1"/>
</dbReference>
<protein>
    <recommendedName>
        <fullName evidence="3">Glutaredoxin-1</fullName>
    </recommendedName>
</protein>
<evidence type="ECO:0000256" key="7">
    <source>
        <dbReference type="ARBA" id="ARBA00023284"/>
    </source>
</evidence>
<gene>
    <name evidence="9" type="ORF">fugu_004811</name>
</gene>
<dbReference type="InterPro" id="IPR036249">
    <property type="entry name" value="Thioredoxin-like_sf"/>
</dbReference>
<accession>A0A4Z2B974</accession>
<dbReference type="EMBL" id="SWLE01000018">
    <property type="protein sequence ID" value="TNM88557.1"/>
    <property type="molecule type" value="Genomic_DNA"/>
</dbReference>
<feature type="domain" description="Glutaredoxin" evidence="8">
    <location>
        <begin position="15"/>
        <end position="80"/>
    </location>
</feature>
<evidence type="ECO:0000256" key="6">
    <source>
        <dbReference type="ARBA" id="ARBA00023157"/>
    </source>
</evidence>
<dbReference type="Proteomes" id="UP000516260">
    <property type="component" value="Chromosome 5"/>
</dbReference>
<dbReference type="NCBIfam" id="TIGR02180">
    <property type="entry name" value="GRX_euk"/>
    <property type="match status" value="1"/>
</dbReference>
<dbReference type="InterPro" id="IPR014025">
    <property type="entry name" value="Glutaredoxin_subgr"/>
</dbReference>
<comment type="function">
    <text evidence="1">Has a glutathione-disulfide oxidoreductase activity in the presence of NADPH and glutathione reductase. Reduces low molecular weight disulfides and proteins.</text>
</comment>
<dbReference type="PANTHER" id="PTHR46185:SF1">
    <property type="entry name" value="GLUTAREDOXIN-1"/>
    <property type="match status" value="1"/>
</dbReference>
<keyword evidence="10" id="KW-1185">Reference proteome</keyword>
<name>A0A4Z2B974_9TELE</name>
<evidence type="ECO:0000256" key="1">
    <source>
        <dbReference type="ARBA" id="ARBA00002549"/>
    </source>
</evidence>
<evidence type="ECO:0000256" key="4">
    <source>
        <dbReference type="ARBA" id="ARBA00022448"/>
    </source>
</evidence>